<accession>A0A0K0DRZ8</accession>
<name>A0A0K0DRZ8_STRER</name>
<dbReference type="Gene3D" id="3.30.420.10">
    <property type="entry name" value="Ribonuclease H-like superfamily/Ribonuclease H"/>
    <property type="match status" value="1"/>
</dbReference>
<sequence length="144" mass="17319">MPSKIIGLYFFEDEYKRILTIDSVRYRRIITDFLVPQIRIEKEIWFQQDRASPHTANETIDLLKLIFCSNLYSKKCFIFKAWAYKDKSKIVEKLKNNIEREIDHIGSITLKKVMQGDYERIQNCSQLQGRHLEDDFYHPEKNIL</sequence>
<reference evidence="1" key="1">
    <citation type="submission" date="2015-08" db="UniProtKB">
        <authorList>
            <consortium name="WormBaseParasite"/>
        </authorList>
    </citation>
    <scope>IDENTIFICATION</scope>
</reference>
<evidence type="ECO:0000313" key="1">
    <source>
        <dbReference type="WBParaSite" id="SSTP_0000001475.1"/>
    </source>
</evidence>
<dbReference type="InterPro" id="IPR036397">
    <property type="entry name" value="RNaseH_sf"/>
</dbReference>
<dbReference type="STRING" id="6248.A0A0K0DRZ8"/>
<protein>
    <submittedName>
        <fullName evidence="1">Mariner Mos1 transposase</fullName>
    </submittedName>
</protein>
<proteinExistence type="predicted"/>
<dbReference type="WBParaSite" id="SSTP_0000001475.1">
    <property type="protein sequence ID" value="SSTP_0000001475.1"/>
    <property type="gene ID" value="SSTP_0000001475"/>
</dbReference>
<dbReference type="GO" id="GO:0003676">
    <property type="term" value="F:nucleic acid binding"/>
    <property type="evidence" value="ECO:0007669"/>
    <property type="project" value="InterPro"/>
</dbReference>
<dbReference type="AlphaFoldDB" id="A0A0K0DRZ8"/>
<organism evidence="1">
    <name type="scientific">Strongyloides stercoralis</name>
    <name type="common">Threadworm</name>
    <dbReference type="NCBI Taxonomy" id="6248"/>
    <lineage>
        <taxon>Eukaryota</taxon>
        <taxon>Metazoa</taxon>
        <taxon>Ecdysozoa</taxon>
        <taxon>Nematoda</taxon>
        <taxon>Chromadorea</taxon>
        <taxon>Rhabditida</taxon>
        <taxon>Tylenchina</taxon>
        <taxon>Panagrolaimomorpha</taxon>
        <taxon>Strongyloidoidea</taxon>
        <taxon>Strongyloididae</taxon>
        <taxon>Strongyloides</taxon>
    </lineage>
</organism>